<name>A0A1X6P8J7_PORUM</name>
<organism evidence="2 3">
    <name type="scientific">Porphyra umbilicalis</name>
    <name type="common">Purple laver</name>
    <name type="synonym">Red alga</name>
    <dbReference type="NCBI Taxonomy" id="2786"/>
    <lineage>
        <taxon>Eukaryota</taxon>
        <taxon>Rhodophyta</taxon>
        <taxon>Bangiophyceae</taxon>
        <taxon>Bangiales</taxon>
        <taxon>Bangiaceae</taxon>
        <taxon>Porphyra</taxon>
    </lineage>
</organism>
<evidence type="ECO:0000313" key="2">
    <source>
        <dbReference type="EMBL" id="OSX77219.1"/>
    </source>
</evidence>
<feature type="region of interest" description="Disordered" evidence="1">
    <location>
        <begin position="612"/>
        <end position="739"/>
    </location>
</feature>
<dbReference type="Proteomes" id="UP000218209">
    <property type="component" value="Unassembled WGS sequence"/>
</dbReference>
<feature type="compositionally biased region" description="Low complexity" evidence="1">
    <location>
        <begin position="630"/>
        <end position="640"/>
    </location>
</feature>
<dbReference type="EMBL" id="KV918844">
    <property type="protein sequence ID" value="OSX77219.1"/>
    <property type="molecule type" value="Genomic_DNA"/>
</dbReference>
<protein>
    <recommendedName>
        <fullName evidence="4">F-box domain-containing protein</fullName>
    </recommendedName>
</protein>
<feature type="region of interest" description="Disordered" evidence="1">
    <location>
        <begin position="43"/>
        <end position="90"/>
    </location>
</feature>
<accession>A0A1X6P8J7</accession>
<feature type="compositionally biased region" description="Low complexity" evidence="1">
    <location>
        <begin position="56"/>
        <end position="79"/>
    </location>
</feature>
<evidence type="ECO:0000313" key="3">
    <source>
        <dbReference type="Proteomes" id="UP000218209"/>
    </source>
</evidence>
<feature type="region of interest" description="Disordered" evidence="1">
    <location>
        <begin position="1"/>
        <end position="23"/>
    </location>
</feature>
<keyword evidence="3" id="KW-1185">Reference proteome</keyword>
<dbReference type="AlphaFoldDB" id="A0A1X6P8J7"/>
<evidence type="ECO:0008006" key="4">
    <source>
        <dbReference type="Google" id="ProtNLM"/>
    </source>
</evidence>
<sequence>MVREPRPRSSGGDGPLPDANRMCTSGSAAADLVLDDLPGVDLVLDDPSGSVGGGPATAPAGSPAGSDGCVAAGAADAAAPPAPPPSPPPLGLMGLPDSVLSTIIDAMDVQTRVRFGRTCTAAAAAALSCLPLIIFKAVFVPTRPPATLNPAGGAERPYLSGGVAYTPAQAAAAGMAATALARYGDAAFARRYVNYRPRVRRKEPHCAATLRAYVDAATTGRRPPFWLPDVPLSLSVAASLFRVPPTVAPWAAAAVAVGGRPTPCHRGHYVDFVTVLRMVATTAGTPDALTALAPRLHGNANAAADRSERSCLAQRTYRVMRYARGLEAAPWDTLMLAPLHASPATVAFLAGRRGSSAAAVGAAADRLAAVYAVLPRDVAMRVRAPRSPAQMRAAKAVTAAAARLTRRKTADAAAAEVVAMITGGERARAATGEANTPVPLPTDDEFDDIWGDDWRAAQTAAGRDVRGRRGRPALSRVGPPSWPCCGQSRGGLVTAPAAATLRALRARAGGWAAGATRFSCIRPRCSTRILVIPASPNPRHRCRICAPTRPGAQRGAPLPGARRWCGRPGGRAGTLEWDPVLGASPSAAALCPLPAADPVGPCAAMRLTAKRSGRGGGGRAFPHLPHLPTRAPGACRRPAAAGGGGAPRGRLRPLRAATVARGRPPLRRGSHGRSGGADRLGARRPPVPRQGRDAPPLWRRRGRDAGDAPDGAAAPPVRPVQHHTRGAAAHAADTVVGRA</sequence>
<reference evidence="2 3" key="1">
    <citation type="submission" date="2017-03" db="EMBL/GenBank/DDBJ databases">
        <title>WGS assembly of Porphyra umbilicalis.</title>
        <authorList>
            <person name="Brawley S.H."/>
            <person name="Blouin N.A."/>
            <person name="Ficko-Blean E."/>
            <person name="Wheeler G.L."/>
            <person name="Lohr M."/>
            <person name="Goodson H.V."/>
            <person name="Jenkins J.W."/>
            <person name="Blaby-Haas C.E."/>
            <person name="Helliwell K.E."/>
            <person name="Chan C."/>
            <person name="Marriage T."/>
            <person name="Bhattacharya D."/>
            <person name="Klein A.S."/>
            <person name="Badis Y."/>
            <person name="Brodie J."/>
            <person name="Cao Y."/>
            <person name="Collen J."/>
            <person name="Dittami S.M."/>
            <person name="Gachon C.M."/>
            <person name="Green B.R."/>
            <person name="Karpowicz S."/>
            <person name="Kim J.W."/>
            <person name="Kudahl U."/>
            <person name="Lin S."/>
            <person name="Michel G."/>
            <person name="Mittag M."/>
            <person name="Olson B.J."/>
            <person name="Pangilinan J."/>
            <person name="Peng Y."/>
            <person name="Qiu H."/>
            <person name="Shu S."/>
            <person name="Singer J.T."/>
            <person name="Smith A.G."/>
            <person name="Sprecher B.N."/>
            <person name="Wagner V."/>
            <person name="Wang W."/>
            <person name="Wang Z.-Y."/>
            <person name="Yan J."/>
            <person name="Yarish C."/>
            <person name="Zoeuner-Riek S."/>
            <person name="Zhuang Y."/>
            <person name="Zou Y."/>
            <person name="Lindquist E.A."/>
            <person name="Grimwood J."/>
            <person name="Barry K."/>
            <person name="Rokhsar D.S."/>
            <person name="Schmutz J."/>
            <person name="Stiller J.W."/>
            <person name="Grossman A.R."/>
            <person name="Prochnik S.E."/>
        </authorList>
    </citation>
    <scope>NUCLEOTIDE SEQUENCE [LARGE SCALE GENOMIC DNA]</scope>
    <source>
        <strain evidence="2">4086291</strain>
    </source>
</reference>
<feature type="compositionally biased region" description="Pro residues" evidence="1">
    <location>
        <begin position="80"/>
        <end position="90"/>
    </location>
</feature>
<evidence type="ECO:0000256" key="1">
    <source>
        <dbReference type="SAM" id="MobiDB-lite"/>
    </source>
</evidence>
<gene>
    <name evidence="2" type="ORF">BU14_0158s0024</name>
</gene>
<proteinExistence type="predicted"/>